<keyword evidence="2" id="KW-0813">Transport</keyword>
<keyword evidence="12" id="KW-1185">Reference proteome</keyword>
<dbReference type="PANTHER" id="PTHR35011">
    <property type="entry name" value="2,3-DIKETO-L-GULONATE TRAP TRANSPORTER SMALL PERMEASE PROTEIN YIAM"/>
    <property type="match status" value="1"/>
</dbReference>
<feature type="domain" description="Tripartite ATP-independent periplasmic transporters DctQ component" evidence="10">
    <location>
        <begin position="23"/>
        <end position="153"/>
    </location>
</feature>
<keyword evidence="7 9" id="KW-0472">Membrane</keyword>
<feature type="transmembrane region" description="Helical" evidence="9">
    <location>
        <begin position="89"/>
        <end position="107"/>
    </location>
</feature>
<comment type="caution">
    <text evidence="11">The sequence shown here is derived from an EMBL/GenBank/DDBJ whole genome shotgun (WGS) entry which is preliminary data.</text>
</comment>
<feature type="transmembrane region" description="Helical" evidence="9">
    <location>
        <begin position="14"/>
        <end position="37"/>
    </location>
</feature>
<evidence type="ECO:0000256" key="8">
    <source>
        <dbReference type="ARBA" id="ARBA00038436"/>
    </source>
</evidence>
<dbReference type="GO" id="GO:0022857">
    <property type="term" value="F:transmembrane transporter activity"/>
    <property type="evidence" value="ECO:0007669"/>
    <property type="project" value="TreeGrafter"/>
</dbReference>
<keyword evidence="5 9" id="KW-0812">Transmembrane</keyword>
<keyword evidence="3" id="KW-1003">Cell membrane</keyword>
<evidence type="ECO:0000256" key="6">
    <source>
        <dbReference type="ARBA" id="ARBA00022989"/>
    </source>
</evidence>
<evidence type="ECO:0000259" key="10">
    <source>
        <dbReference type="Pfam" id="PF04290"/>
    </source>
</evidence>
<dbReference type="GO" id="GO:0015740">
    <property type="term" value="P:C4-dicarboxylate transport"/>
    <property type="evidence" value="ECO:0007669"/>
    <property type="project" value="TreeGrafter"/>
</dbReference>
<evidence type="ECO:0000313" key="11">
    <source>
        <dbReference type="EMBL" id="TLD00625.1"/>
    </source>
</evidence>
<dbReference type="Pfam" id="PF04290">
    <property type="entry name" value="DctQ"/>
    <property type="match status" value="1"/>
</dbReference>
<gene>
    <name evidence="11" type="ORF">DSM106044_02457</name>
</gene>
<organism evidence="11 12">
    <name type="scientific">Robinsoniella peoriensis</name>
    <dbReference type="NCBI Taxonomy" id="180332"/>
    <lineage>
        <taxon>Bacteria</taxon>
        <taxon>Bacillati</taxon>
        <taxon>Bacillota</taxon>
        <taxon>Clostridia</taxon>
        <taxon>Lachnospirales</taxon>
        <taxon>Lachnospiraceae</taxon>
        <taxon>Robinsoniella</taxon>
    </lineage>
</organism>
<accession>A0A4U8Q6V2</accession>
<evidence type="ECO:0000256" key="1">
    <source>
        <dbReference type="ARBA" id="ARBA00004429"/>
    </source>
</evidence>
<dbReference type="AlphaFoldDB" id="A0A4U8Q6V2"/>
<protein>
    <submittedName>
        <fullName evidence="11">2,3-diketo-L-gulonate TRAP transporter small permease protein YiaM</fullName>
    </submittedName>
</protein>
<keyword evidence="6 9" id="KW-1133">Transmembrane helix</keyword>
<keyword evidence="4" id="KW-0997">Cell inner membrane</keyword>
<evidence type="ECO:0000256" key="4">
    <source>
        <dbReference type="ARBA" id="ARBA00022519"/>
    </source>
</evidence>
<feature type="transmembrane region" description="Helical" evidence="9">
    <location>
        <begin position="49"/>
        <end position="69"/>
    </location>
</feature>
<sequence length="161" mass="18640">MKALKWLNKNFEEFIMVSFLMIMTLIMGIQICARYLFNNSMAWTEEITRYLFVWSGFLSISFCMTKGIAIRLEQVTSKLKPKMHAAANIIVHMSELIFFAYLIPFSWSYMMKAVESGQLSTACEMPMYIVQAAPFVCFVLVCLRAVQQIWGEIQMIRGKEA</sequence>
<evidence type="ECO:0000256" key="2">
    <source>
        <dbReference type="ARBA" id="ARBA00022448"/>
    </source>
</evidence>
<feature type="transmembrane region" description="Helical" evidence="9">
    <location>
        <begin position="127"/>
        <end position="146"/>
    </location>
</feature>
<evidence type="ECO:0000313" key="12">
    <source>
        <dbReference type="Proteomes" id="UP000306509"/>
    </source>
</evidence>
<evidence type="ECO:0000256" key="5">
    <source>
        <dbReference type="ARBA" id="ARBA00022692"/>
    </source>
</evidence>
<dbReference type="EMBL" id="QGQD01000051">
    <property type="protein sequence ID" value="TLD00625.1"/>
    <property type="molecule type" value="Genomic_DNA"/>
</dbReference>
<dbReference type="Proteomes" id="UP000306509">
    <property type="component" value="Unassembled WGS sequence"/>
</dbReference>
<dbReference type="InterPro" id="IPR055348">
    <property type="entry name" value="DctQ"/>
</dbReference>
<comment type="similarity">
    <text evidence="8">Belongs to the TRAP transporter small permease family.</text>
</comment>
<evidence type="ECO:0000256" key="7">
    <source>
        <dbReference type="ARBA" id="ARBA00023136"/>
    </source>
</evidence>
<dbReference type="STRING" id="180332.GCA_000797495_04998"/>
<reference evidence="11 12" key="1">
    <citation type="journal article" date="2019" name="Anaerobe">
        <title>Detection of Robinsoniella peoriensis in multiple bone samples of a trauma patient.</title>
        <authorList>
            <person name="Schrottner P."/>
            <person name="Hartwich K."/>
            <person name="Bunk B."/>
            <person name="Schober I."/>
            <person name="Helbig S."/>
            <person name="Rudolph W.W."/>
            <person name="Gunzer F."/>
        </authorList>
    </citation>
    <scope>NUCLEOTIDE SEQUENCE [LARGE SCALE GENOMIC DNA]</scope>
    <source>
        <strain evidence="11 12">DSM 106044</strain>
    </source>
</reference>
<comment type="subcellular location">
    <subcellularLocation>
        <location evidence="1">Cell inner membrane</location>
        <topology evidence="1">Multi-pass membrane protein</topology>
    </subcellularLocation>
</comment>
<dbReference type="InterPro" id="IPR007387">
    <property type="entry name" value="TRAP_DctQ"/>
</dbReference>
<dbReference type="OrthoDB" id="9814265at2"/>
<dbReference type="RefSeq" id="WP_027296224.1">
    <property type="nucleotide sequence ID" value="NZ_CABMJZ010000022.1"/>
</dbReference>
<evidence type="ECO:0000256" key="3">
    <source>
        <dbReference type="ARBA" id="ARBA00022475"/>
    </source>
</evidence>
<proteinExistence type="inferred from homology"/>
<name>A0A4U8Q6V2_9FIRM</name>
<dbReference type="GO" id="GO:0005886">
    <property type="term" value="C:plasma membrane"/>
    <property type="evidence" value="ECO:0007669"/>
    <property type="project" value="UniProtKB-SubCell"/>
</dbReference>
<dbReference type="PANTHER" id="PTHR35011:SF2">
    <property type="entry name" value="2,3-DIKETO-L-GULONATE TRAP TRANSPORTER SMALL PERMEASE PROTEIN YIAM"/>
    <property type="match status" value="1"/>
</dbReference>
<evidence type="ECO:0000256" key="9">
    <source>
        <dbReference type="SAM" id="Phobius"/>
    </source>
</evidence>